<dbReference type="Gene3D" id="1.20.1250.20">
    <property type="entry name" value="MFS general substrate transporter like domains"/>
    <property type="match status" value="2"/>
</dbReference>
<evidence type="ECO:0000313" key="8">
    <source>
        <dbReference type="Proteomes" id="UP000005226"/>
    </source>
</evidence>
<feature type="transmembrane region" description="Helical" evidence="5">
    <location>
        <begin position="242"/>
        <end position="261"/>
    </location>
</feature>
<feature type="transmembrane region" description="Helical" evidence="5">
    <location>
        <begin position="338"/>
        <end position="359"/>
    </location>
</feature>
<dbReference type="InterPro" id="IPR020846">
    <property type="entry name" value="MFS_dom"/>
</dbReference>
<feature type="transmembrane region" description="Helical" evidence="5">
    <location>
        <begin position="212"/>
        <end position="235"/>
    </location>
</feature>
<organism evidence="7 8">
    <name type="scientific">Takifugu rubripes</name>
    <name type="common">Japanese pufferfish</name>
    <name type="synonym">Fugu rubripes</name>
    <dbReference type="NCBI Taxonomy" id="31033"/>
    <lineage>
        <taxon>Eukaryota</taxon>
        <taxon>Metazoa</taxon>
        <taxon>Chordata</taxon>
        <taxon>Craniata</taxon>
        <taxon>Vertebrata</taxon>
        <taxon>Euteleostomi</taxon>
        <taxon>Actinopterygii</taxon>
        <taxon>Neopterygii</taxon>
        <taxon>Teleostei</taxon>
        <taxon>Neoteleostei</taxon>
        <taxon>Acanthomorphata</taxon>
        <taxon>Eupercaria</taxon>
        <taxon>Tetraodontiformes</taxon>
        <taxon>Tetradontoidea</taxon>
        <taxon>Tetraodontidae</taxon>
        <taxon>Takifugu</taxon>
    </lineage>
</organism>
<feature type="transmembrane region" description="Helical" evidence="5">
    <location>
        <begin position="309"/>
        <end position="332"/>
    </location>
</feature>
<reference evidence="7" key="3">
    <citation type="submission" date="2025-09" db="UniProtKB">
        <authorList>
            <consortium name="Ensembl"/>
        </authorList>
    </citation>
    <scope>IDENTIFICATION</scope>
</reference>
<sequence length="410" mass="44706">MCLDGCAHALLLSFLQQPITACLLSAAFFGALGSSFIYGYNLSVVNAPATYIKAFYNQTWIDRYNEPVAAETVTLLWSITVSIFAIGGLCGALSVSYIIRVLGRRGTLLVNNSFAVIAALLMSLGETAKSFEMLIIGRFIIGVDSGIALSVLPMYLGEITPRHIRGSIGQFNSILICLGVFTGQVLGLPELLGQLWYYTNGILLEAGFNQEIVPYITLSTGGIETLAAIISGLVIERIGRKPLLIFGFTAMAVFFSLLTVFLNFQDRVSWMPYLSYICILAVIASFCSGPGGIPFILTGELFEQASRPAAFMIAGTVNWLSNFAVGLLFPFIQETLQTFAFLVFVAVCIVASIYLYIVLPETKNKTFMDISQSFAKINQIPYPSPSHEMEMVLAIQPDEKKEAVKVESSL</sequence>
<dbReference type="GO" id="GO:0055056">
    <property type="term" value="F:D-glucose transmembrane transporter activity"/>
    <property type="evidence" value="ECO:0007669"/>
    <property type="project" value="TreeGrafter"/>
</dbReference>
<reference evidence="7" key="2">
    <citation type="submission" date="2025-08" db="UniProtKB">
        <authorList>
            <consortium name="Ensembl"/>
        </authorList>
    </citation>
    <scope>IDENTIFICATION</scope>
</reference>
<feature type="transmembrane region" description="Helical" evidence="5">
    <location>
        <begin position="136"/>
        <end position="156"/>
    </location>
</feature>
<reference evidence="7 8" key="1">
    <citation type="journal article" date="2011" name="Genome Biol. Evol.">
        <title>Integration of the genetic map and genome assembly of fugu facilitates insights into distinct features of genome evolution in teleosts and mammals.</title>
        <authorList>
            <person name="Kai W."/>
            <person name="Kikuchi K."/>
            <person name="Tohari S."/>
            <person name="Chew A.K."/>
            <person name="Tay A."/>
            <person name="Fujiwara A."/>
            <person name="Hosoya S."/>
            <person name="Suetake H."/>
            <person name="Naruse K."/>
            <person name="Brenner S."/>
            <person name="Suzuki Y."/>
            <person name="Venkatesh B."/>
        </authorList>
    </citation>
    <scope>NUCLEOTIDE SEQUENCE [LARGE SCALE GENOMIC DNA]</scope>
</reference>
<dbReference type="PANTHER" id="PTHR23503">
    <property type="entry name" value="SOLUTE CARRIER FAMILY 2"/>
    <property type="match status" value="1"/>
</dbReference>
<proteinExistence type="predicted"/>
<name>A0A674MTU2_TAKRU</name>
<dbReference type="PANTHER" id="PTHR23503:SF35">
    <property type="entry name" value="SOLUTE CARRIER FAMILY 2, FACILITATED GLUCOSE TRANSPORTER MEMBER 9"/>
    <property type="match status" value="1"/>
</dbReference>
<dbReference type="PROSITE" id="PS50850">
    <property type="entry name" value="MFS"/>
    <property type="match status" value="1"/>
</dbReference>
<feature type="transmembrane region" description="Helical" evidence="5">
    <location>
        <begin position="21"/>
        <end position="40"/>
    </location>
</feature>
<keyword evidence="3 5" id="KW-1133">Transmembrane helix</keyword>
<dbReference type="Pfam" id="PF00083">
    <property type="entry name" value="Sugar_tr"/>
    <property type="match status" value="2"/>
</dbReference>
<comment type="subcellular location">
    <subcellularLocation>
        <location evidence="1">Membrane</location>
        <topology evidence="1">Multi-pass membrane protein</topology>
    </subcellularLocation>
</comment>
<dbReference type="InterPro" id="IPR005829">
    <property type="entry name" value="Sugar_transporter_CS"/>
</dbReference>
<dbReference type="PRINTS" id="PR00171">
    <property type="entry name" value="SUGRTRNSPORT"/>
</dbReference>
<dbReference type="Proteomes" id="UP000005226">
    <property type="component" value="Chromosome 19"/>
</dbReference>
<feature type="domain" description="Major facilitator superfamily (MFS) profile" evidence="6">
    <location>
        <begin position="1"/>
        <end position="363"/>
    </location>
</feature>
<keyword evidence="8" id="KW-1185">Reference proteome</keyword>
<feature type="transmembrane region" description="Helical" evidence="5">
    <location>
        <begin position="273"/>
        <end position="297"/>
    </location>
</feature>
<feature type="transmembrane region" description="Helical" evidence="5">
    <location>
        <begin position="75"/>
        <end position="99"/>
    </location>
</feature>
<gene>
    <name evidence="7" type="primary">slc2a9l2</name>
</gene>
<dbReference type="InterPro" id="IPR003663">
    <property type="entry name" value="Sugar/inositol_transpt"/>
</dbReference>
<evidence type="ECO:0000256" key="3">
    <source>
        <dbReference type="ARBA" id="ARBA00022989"/>
    </source>
</evidence>
<evidence type="ECO:0000313" key="7">
    <source>
        <dbReference type="Ensembl" id="ENSTRUP00000064545.1"/>
    </source>
</evidence>
<dbReference type="PROSITE" id="PS00216">
    <property type="entry name" value="SUGAR_TRANSPORT_1"/>
    <property type="match status" value="1"/>
</dbReference>
<dbReference type="SUPFAM" id="SSF103473">
    <property type="entry name" value="MFS general substrate transporter"/>
    <property type="match status" value="1"/>
</dbReference>
<keyword evidence="4 5" id="KW-0472">Membrane</keyword>
<evidence type="ECO:0000256" key="4">
    <source>
        <dbReference type="ARBA" id="ARBA00023136"/>
    </source>
</evidence>
<feature type="transmembrane region" description="Helical" evidence="5">
    <location>
        <begin position="168"/>
        <end position="192"/>
    </location>
</feature>
<keyword evidence="2 5" id="KW-0812">Transmembrane</keyword>
<evidence type="ECO:0000259" key="6">
    <source>
        <dbReference type="PROSITE" id="PS50850"/>
    </source>
</evidence>
<evidence type="ECO:0000256" key="1">
    <source>
        <dbReference type="ARBA" id="ARBA00004141"/>
    </source>
</evidence>
<dbReference type="InterPro" id="IPR045263">
    <property type="entry name" value="GLUT"/>
</dbReference>
<evidence type="ECO:0000256" key="2">
    <source>
        <dbReference type="ARBA" id="ARBA00022692"/>
    </source>
</evidence>
<dbReference type="AlphaFoldDB" id="A0A674MTU2"/>
<dbReference type="GO" id="GO:0046323">
    <property type="term" value="P:D-glucose import"/>
    <property type="evidence" value="ECO:0007669"/>
    <property type="project" value="TreeGrafter"/>
</dbReference>
<dbReference type="PROSITE" id="PS00217">
    <property type="entry name" value="SUGAR_TRANSPORT_2"/>
    <property type="match status" value="1"/>
</dbReference>
<dbReference type="InterPro" id="IPR036259">
    <property type="entry name" value="MFS_trans_sf"/>
</dbReference>
<dbReference type="Ensembl" id="ENSTRUT00000066477.1">
    <property type="protein sequence ID" value="ENSTRUP00000064545.1"/>
    <property type="gene ID" value="ENSTRUG00000014400.3"/>
</dbReference>
<dbReference type="GeneTree" id="ENSGT00940000159192"/>
<protein>
    <submittedName>
        <fullName evidence="7">Solute carrier family 2 member 9</fullName>
    </submittedName>
</protein>
<feature type="transmembrane region" description="Helical" evidence="5">
    <location>
        <begin position="106"/>
        <end position="124"/>
    </location>
</feature>
<dbReference type="InterPro" id="IPR005828">
    <property type="entry name" value="MFS_sugar_transport-like"/>
</dbReference>
<dbReference type="GO" id="GO:0005886">
    <property type="term" value="C:plasma membrane"/>
    <property type="evidence" value="ECO:0007669"/>
    <property type="project" value="TreeGrafter"/>
</dbReference>
<evidence type="ECO:0000256" key="5">
    <source>
        <dbReference type="SAM" id="Phobius"/>
    </source>
</evidence>
<accession>A0A674MTU2</accession>
<dbReference type="GO" id="GO:0070837">
    <property type="term" value="P:dehydroascorbic acid transport"/>
    <property type="evidence" value="ECO:0007669"/>
    <property type="project" value="TreeGrafter"/>
</dbReference>